<feature type="domain" description="AB hydrolase-1" evidence="1">
    <location>
        <begin position="295"/>
        <end position="532"/>
    </location>
</feature>
<proteinExistence type="predicted"/>
<dbReference type="EMBL" id="PJEX01000014">
    <property type="protein sequence ID" value="TKW59049.1"/>
    <property type="molecule type" value="Genomic_DNA"/>
</dbReference>
<dbReference type="Gene3D" id="3.40.50.1820">
    <property type="entry name" value="alpha/beta hydrolase"/>
    <property type="match status" value="1"/>
</dbReference>
<reference evidence="2 3" key="1">
    <citation type="journal article" date="2019" name="PLoS ONE">
        <title>Comparative genome analysis indicates high evolutionary potential of pathogenicity genes in Colletotrichum tanaceti.</title>
        <authorList>
            <person name="Lelwala R.V."/>
            <person name="Korhonen P.K."/>
            <person name="Young N.D."/>
            <person name="Scott J.B."/>
            <person name="Ades P.A."/>
            <person name="Gasser R.B."/>
            <person name="Taylor P.W.J."/>
        </authorList>
    </citation>
    <scope>NUCLEOTIDE SEQUENCE [LARGE SCALE GENOMIC DNA]</scope>
    <source>
        <strain evidence="2">BRIP57314</strain>
    </source>
</reference>
<dbReference type="STRING" id="1306861.A0A4U6XTD2"/>
<dbReference type="Proteomes" id="UP000310108">
    <property type="component" value="Unassembled WGS sequence"/>
</dbReference>
<dbReference type="SUPFAM" id="SSF53474">
    <property type="entry name" value="alpha/beta-Hydrolases"/>
    <property type="match status" value="1"/>
</dbReference>
<protein>
    <submittedName>
        <fullName evidence="2">3-oxoadipate enol-lactonase 2</fullName>
    </submittedName>
</protein>
<dbReference type="PANTHER" id="PTHR43798">
    <property type="entry name" value="MONOACYLGLYCEROL LIPASE"/>
    <property type="match status" value="1"/>
</dbReference>
<dbReference type="Pfam" id="PF00561">
    <property type="entry name" value="Abhydrolase_1"/>
    <property type="match status" value="1"/>
</dbReference>
<dbReference type="InterPro" id="IPR029058">
    <property type="entry name" value="AB_hydrolase_fold"/>
</dbReference>
<dbReference type="PANTHER" id="PTHR43798:SF33">
    <property type="entry name" value="HYDROLASE, PUTATIVE (AFU_ORTHOLOGUE AFUA_2G14860)-RELATED"/>
    <property type="match status" value="1"/>
</dbReference>
<gene>
    <name evidence="2" type="primary">catD</name>
    <name evidence="2" type="ORF">CTA1_13370</name>
</gene>
<evidence type="ECO:0000313" key="2">
    <source>
        <dbReference type="EMBL" id="TKW59049.1"/>
    </source>
</evidence>
<dbReference type="AlphaFoldDB" id="A0A4U6XTD2"/>
<evidence type="ECO:0000313" key="3">
    <source>
        <dbReference type="Proteomes" id="UP000310108"/>
    </source>
</evidence>
<dbReference type="InterPro" id="IPR050266">
    <property type="entry name" value="AB_hydrolase_sf"/>
</dbReference>
<accession>A0A4U6XTD2</accession>
<evidence type="ECO:0000259" key="1">
    <source>
        <dbReference type="Pfam" id="PF00561"/>
    </source>
</evidence>
<dbReference type="InterPro" id="IPR000073">
    <property type="entry name" value="AB_hydrolase_1"/>
</dbReference>
<organism evidence="2 3">
    <name type="scientific">Colletotrichum tanaceti</name>
    <dbReference type="NCBI Taxonomy" id="1306861"/>
    <lineage>
        <taxon>Eukaryota</taxon>
        <taxon>Fungi</taxon>
        <taxon>Dikarya</taxon>
        <taxon>Ascomycota</taxon>
        <taxon>Pezizomycotina</taxon>
        <taxon>Sordariomycetes</taxon>
        <taxon>Hypocreomycetidae</taxon>
        <taxon>Glomerellales</taxon>
        <taxon>Glomerellaceae</taxon>
        <taxon>Colletotrichum</taxon>
        <taxon>Colletotrichum destructivum species complex</taxon>
    </lineage>
</organism>
<dbReference type="GO" id="GO:0016020">
    <property type="term" value="C:membrane"/>
    <property type="evidence" value="ECO:0007669"/>
    <property type="project" value="TreeGrafter"/>
</dbReference>
<comment type="caution">
    <text evidence="2">The sequence shown here is derived from an EMBL/GenBank/DDBJ whole genome shotgun (WGS) entry which is preliminary data.</text>
</comment>
<dbReference type="OrthoDB" id="2851338at2759"/>
<name>A0A4U6XTD2_9PEZI</name>
<sequence>MATPGMLYVTMQPKPDLALEQFHEWYNNEHGPTRLRLPEIFSNGLRYRATDDQEPSFLATYDVTSMPLLETPTYTTLRANRSAREAETIGQVDVTRYFYDLVIEQKAPLFLPIEQLSDKEAEGIVLVAVEITLKDESAELEFKRWYAEEHIPMLAKVPGWLRTRLLKVSYIGDVGAGSKTTYLALHDFARTNGLGGPEYKASVATAWGAEVAKGVAAKNRRTYSLFYVFGPAPRDLSNLAKLPASSAGAFTAPDGKTTTVPAAGKDGAVISSYITAEDRLSIPYRLEGSAEDDAPTVAFCNSLLTSLHMWDPVVELLKKRRPDLRILRYDARGRHRIPGPPPVPATLDLLASDLRAVLDALRIPKLHALVGVSMGGATTANFALKHPNRLARFVACDFNATSSAANTQAWKDRIALAEEDGGAGIARLAEQTIGRWFHPATMANKSLVGPMTDMVAGNDVEGFRYSCQALWDYDLRPALPSCQVPGLLVVGDGDAKGALVRAMDGFKDLVGDDGAELKIVPNAGHLPMWEDPAAFWEAIQDFL</sequence>
<keyword evidence="3" id="KW-1185">Reference proteome</keyword>